<gene>
    <name evidence="4" type="ORF">BF9343_3748</name>
</gene>
<evidence type="ECO:0000313" key="5">
    <source>
        <dbReference type="Proteomes" id="UP000006731"/>
    </source>
</evidence>
<dbReference type="EMBL" id="CR626927">
    <property type="protein sequence ID" value="CAH09529.1"/>
    <property type="molecule type" value="Genomic_DNA"/>
</dbReference>
<dbReference type="HOGENOM" id="CLU_018816_1_4_10"/>
<dbReference type="Gene3D" id="1.10.287.470">
    <property type="entry name" value="Helix hairpin bin"/>
    <property type="match status" value="1"/>
</dbReference>
<keyword evidence="5" id="KW-1185">Reference proteome</keyword>
<dbReference type="PANTHER" id="PTHR30469">
    <property type="entry name" value="MULTIDRUG RESISTANCE PROTEIN MDTA"/>
    <property type="match status" value="1"/>
</dbReference>
<feature type="domain" description="CzcB-like barrel-sandwich hybrid" evidence="3">
    <location>
        <begin position="70"/>
        <end position="198"/>
    </location>
</feature>
<dbReference type="Gene3D" id="2.40.30.170">
    <property type="match status" value="1"/>
</dbReference>
<dbReference type="GeneID" id="60367134"/>
<evidence type="ECO:0000259" key="2">
    <source>
        <dbReference type="Pfam" id="PF25954"/>
    </source>
</evidence>
<dbReference type="Gene3D" id="2.40.50.100">
    <property type="match status" value="1"/>
</dbReference>
<dbReference type="SUPFAM" id="SSF111369">
    <property type="entry name" value="HlyD-like secretion proteins"/>
    <property type="match status" value="1"/>
</dbReference>
<dbReference type="InterPro" id="IPR058792">
    <property type="entry name" value="Beta-barrel_RND_2"/>
</dbReference>
<dbReference type="BioCyc" id="BFRA272559:G1GHZ-4100-MONOMER"/>
<accession>A0A380YU27</accession>
<accession>Q5L8Q4</accession>
<dbReference type="NCBIfam" id="TIGR01730">
    <property type="entry name" value="RND_mfp"/>
    <property type="match status" value="1"/>
</dbReference>
<name>Q5L8Q4_BACFN</name>
<feature type="domain" description="CusB-like beta-barrel" evidence="2">
    <location>
        <begin position="219"/>
        <end position="290"/>
    </location>
</feature>
<sequence>MKKSKFYIICVVCLLIAGLIIWIGMENRNTAFSNTVVKVQKPEIQSYTLKKSSPAIPIKLPGEIVADRQSDIYAKVSGFVQFLKVDIGSKVNKGDVLIELEAPELVAKASVLKAQIASQESVVSFSRSTFNRLLAASETQGAISEDAIDKARTQKESDESRLTALQAGYKEVQSLLDYLVIRAPFSGVITERNTDIGSLAVPSGKPLLVLQDKSNLRIRLAVAEKYTSYIHVGDTIRFTSQSKPGNTFIAKIVRRSNAIDSRLRSEEIEADFTNVHEALLPGMVVDATLSLKAESASFFVPESAVVDGNTGTYVMGIIDGKTKRISVNKGRKNKTLVEIYGNLSEGINILQHITEETKEGITF</sequence>
<dbReference type="InterPro" id="IPR006143">
    <property type="entry name" value="RND_pump_MFP"/>
</dbReference>
<dbReference type="InterPro" id="IPR058647">
    <property type="entry name" value="BSH_CzcB-like"/>
</dbReference>
<dbReference type="PaxDb" id="272559-BF9343_3748"/>
<proteinExistence type="inferred from homology"/>
<comment type="similarity">
    <text evidence="1">Belongs to the membrane fusion protein (MFP) (TC 8.A.1) family.</text>
</comment>
<dbReference type="RefSeq" id="WP_010993612.1">
    <property type="nucleotide sequence ID" value="NC_003228.3"/>
</dbReference>
<dbReference type="AlphaFoldDB" id="Q5L8Q4"/>
<dbReference type="Gene3D" id="2.40.420.20">
    <property type="match status" value="1"/>
</dbReference>
<evidence type="ECO:0000256" key="1">
    <source>
        <dbReference type="ARBA" id="ARBA00009477"/>
    </source>
</evidence>
<dbReference type="PANTHER" id="PTHR30469:SF37">
    <property type="entry name" value="RAGD PROTEIN"/>
    <property type="match status" value="1"/>
</dbReference>
<dbReference type="Pfam" id="PF25954">
    <property type="entry name" value="Beta-barrel_RND_2"/>
    <property type="match status" value="1"/>
</dbReference>
<dbReference type="GO" id="GO:0015562">
    <property type="term" value="F:efflux transmembrane transporter activity"/>
    <property type="evidence" value="ECO:0007669"/>
    <property type="project" value="TreeGrafter"/>
</dbReference>
<dbReference type="KEGG" id="bfs:BF9343_3748"/>
<dbReference type="Proteomes" id="UP000006731">
    <property type="component" value="Chromosome"/>
</dbReference>
<dbReference type="GO" id="GO:1990281">
    <property type="term" value="C:efflux pump complex"/>
    <property type="evidence" value="ECO:0007669"/>
    <property type="project" value="TreeGrafter"/>
</dbReference>
<dbReference type="Pfam" id="PF25973">
    <property type="entry name" value="BSH_CzcB"/>
    <property type="match status" value="1"/>
</dbReference>
<dbReference type="eggNOG" id="COG0845">
    <property type="taxonomic scope" value="Bacteria"/>
</dbReference>
<protein>
    <submittedName>
        <fullName evidence="4">Membrane protein</fullName>
    </submittedName>
</protein>
<organism evidence="4 5">
    <name type="scientific">Bacteroides fragilis (strain ATCC 25285 / DSM 2151 / CCUG 4856 / JCM 11019 / LMG 10263 / NCTC 9343 / Onslow / VPI 2553 / EN-2)</name>
    <dbReference type="NCBI Taxonomy" id="272559"/>
    <lineage>
        <taxon>Bacteria</taxon>
        <taxon>Pseudomonadati</taxon>
        <taxon>Bacteroidota</taxon>
        <taxon>Bacteroidia</taxon>
        <taxon>Bacteroidales</taxon>
        <taxon>Bacteroidaceae</taxon>
        <taxon>Bacteroides</taxon>
    </lineage>
</organism>
<evidence type="ECO:0000313" key="4">
    <source>
        <dbReference type="EMBL" id="CAH09529.1"/>
    </source>
</evidence>
<reference evidence="4 5" key="1">
    <citation type="journal article" date="2005" name="Science">
        <title>Extensive DNA inversions in the B. fragilis genome control variable gene expression.</title>
        <authorList>
            <person name="Cerdeno-Tarraga A.M."/>
            <person name="Patrick S."/>
            <person name="Crosmann L."/>
            <person name="Blakely G."/>
            <person name="Abratt V."/>
            <person name="Lennard N."/>
            <person name="Duerden B."/>
            <person name="Poxton I."/>
            <person name="Harris B."/>
            <person name="Quail M.A."/>
            <person name="Barron A."/>
            <person name="Clarck L."/>
            <person name="Corton C."/>
            <person name="Doggett J."/>
            <person name="Holden M.T.G."/>
            <person name="Larke N."/>
            <person name="Line A."/>
            <person name="Lord A."/>
            <person name="Norbertczak H."/>
            <person name="Ormond D."/>
            <person name="Price C."/>
            <person name="Rabbinowitsch E."/>
            <person name="Woodward J."/>
            <person name="Barrel B.G."/>
            <person name="Parkhill J."/>
        </authorList>
    </citation>
    <scope>NUCLEOTIDE SEQUENCE [LARGE SCALE GENOMIC DNA]</scope>
    <source>
        <strain evidence="5">ATCC 25285 / DSM 2151 / CCUG 4856 / JCM 11019 / LMG 10263 / NCTC 9343 / Onslow / VPI 2553 / EN-2</strain>
    </source>
</reference>
<evidence type="ECO:0000259" key="3">
    <source>
        <dbReference type="Pfam" id="PF25973"/>
    </source>
</evidence>